<dbReference type="SUPFAM" id="SSF53448">
    <property type="entry name" value="Nucleotide-diphospho-sugar transferases"/>
    <property type="match status" value="1"/>
</dbReference>
<evidence type="ECO:0000256" key="2">
    <source>
        <dbReference type="ARBA" id="ARBA00022676"/>
    </source>
</evidence>
<organism evidence="9 10">
    <name type="scientific">Hyphomonas oceanitis SCH89</name>
    <dbReference type="NCBI Taxonomy" id="1280953"/>
    <lineage>
        <taxon>Bacteria</taxon>
        <taxon>Pseudomonadati</taxon>
        <taxon>Pseudomonadota</taxon>
        <taxon>Alphaproteobacteria</taxon>
        <taxon>Hyphomonadales</taxon>
        <taxon>Hyphomonadaceae</taxon>
        <taxon>Hyphomonas</taxon>
    </lineage>
</organism>
<evidence type="ECO:0000256" key="1">
    <source>
        <dbReference type="ARBA" id="ARBA00004141"/>
    </source>
</evidence>
<dbReference type="AlphaFoldDB" id="A0A059G6R0"/>
<feature type="transmembrane region" description="Helical" evidence="7">
    <location>
        <begin position="392"/>
        <end position="422"/>
    </location>
</feature>
<evidence type="ECO:0000313" key="10">
    <source>
        <dbReference type="Proteomes" id="UP000024942"/>
    </source>
</evidence>
<keyword evidence="4 7" id="KW-0812">Transmembrane</keyword>
<dbReference type="Proteomes" id="UP000024942">
    <property type="component" value="Unassembled WGS sequence"/>
</dbReference>
<name>A0A059G6R0_9PROT</name>
<gene>
    <name evidence="9" type="ORF">HOC_09809</name>
</gene>
<evidence type="ECO:0000256" key="4">
    <source>
        <dbReference type="ARBA" id="ARBA00022692"/>
    </source>
</evidence>
<dbReference type="STRING" id="1280953.HOC_09809"/>
<comment type="subcellular location">
    <subcellularLocation>
        <location evidence="1">Membrane</location>
        <topology evidence="1">Multi-pass membrane protein</topology>
    </subcellularLocation>
</comment>
<keyword evidence="2" id="KW-0328">Glycosyltransferase</keyword>
<evidence type="ECO:0000256" key="6">
    <source>
        <dbReference type="ARBA" id="ARBA00023136"/>
    </source>
</evidence>
<dbReference type="GO" id="GO:0016757">
    <property type="term" value="F:glycosyltransferase activity"/>
    <property type="evidence" value="ECO:0007669"/>
    <property type="project" value="UniProtKB-KW"/>
</dbReference>
<sequence length="479" mass="51171">MGADGFIFSGQGEAIRHGELPQPAPDPDMAERAALGFAQAFPGQSAMSALTQPQVQVFRRGAIAAGICGLLAPGLLLQALMLAGLGLFGLILAFRVWLVATGCFLPSRRSPVPAVDVLLPIYTILIALKDEAGSAGQLSRAMRGLDYPADRLDLKLLIETGDEATRTALLAEAWPQGTELLVLPTGLPRTKPRALNYGLERARGAYVVVYDAEDRPDPDQLRTAARAFAVGPATLACVQAPLIGVPEHGNWLSRQWALEYAIQFGRVLPALANYGLPIALGGTSNHFKRSKLVEAGGWDAWNVTEDADLGLRLARCGARVGVISPPTLEAPPRHASVWLAQRSRWLKGFLQTWLVLMRTPLSAAREMGWGGFLSMQLTLGAAILSALVHGPWALWCLVCLLAPGLHLGTLGTCLMVVSYIIGIATGLAAPRRDGAGAIAAALTSPVYWPLQSIAMARALYGLWHQPHFWAKTPHDAPVV</sequence>
<dbReference type="InterPro" id="IPR050321">
    <property type="entry name" value="Glycosyltr_2/OpgH_subfam"/>
</dbReference>
<keyword evidence="6 7" id="KW-0472">Membrane</keyword>
<dbReference type="PANTHER" id="PTHR43867:SF2">
    <property type="entry name" value="CELLULOSE SYNTHASE CATALYTIC SUBUNIT A [UDP-FORMING]"/>
    <property type="match status" value="1"/>
</dbReference>
<evidence type="ECO:0000259" key="8">
    <source>
        <dbReference type="Pfam" id="PF13632"/>
    </source>
</evidence>
<feature type="transmembrane region" description="Helical" evidence="7">
    <location>
        <begin position="82"/>
        <end position="105"/>
    </location>
</feature>
<keyword evidence="5 7" id="KW-1133">Transmembrane helix</keyword>
<evidence type="ECO:0000256" key="3">
    <source>
        <dbReference type="ARBA" id="ARBA00022679"/>
    </source>
</evidence>
<proteinExistence type="predicted"/>
<protein>
    <submittedName>
        <fullName evidence="9">Glycosyl transferase group 2 family protein</fullName>
    </submittedName>
</protein>
<dbReference type="InterPro" id="IPR001173">
    <property type="entry name" value="Glyco_trans_2-like"/>
</dbReference>
<evidence type="ECO:0000256" key="5">
    <source>
        <dbReference type="ARBA" id="ARBA00022989"/>
    </source>
</evidence>
<dbReference type="PANTHER" id="PTHR43867">
    <property type="entry name" value="CELLULOSE SYNTHASE CATALYTIC SUBUNIT A [UDP-FORMING]"/>
    <property type="match status" value="1"/>
</dbReference>
<accession>A0A059G6R0</accession>
<keyword evidence="10" id="KW-1185">Reference proteome</keyword>
<dbReference type="InterPro" id="IPR029044">
    <property type="entry name" value="Nucleotide-diphossugar_trans"/>
</dbReference>
<dbReference type="GO" id="GO:0016020">
    <property type="term" value="C:membrane"/>
    <property type="evidence" value="ECO:0007669"/>
    <property type="project" value="UniProtKB-SubCell"/>
</dbReference>
<dbReference type="Pfam" id="PF13632">
    <property type="entry name" value="Glyco_trans_2_3"/>
    <property type="match status" value="1"/>
</dbReference>
<comment type="caution">
    <text evidence="9">The sequence shown here is derived from an EMBL/GenBank/DDBJ whole genome shotgun (WGS) entry which is preliminary data.</text>
</comment>
<reference evidence="9 10" key="1">
    <citation type="journal article" date="2014" name="Antonie Van Leeuwenhoek">
        <title>Hyphomonas beringensis sp. nov. and Hyphomonas chukchiensis sp. nov., isolated from surface seawater of the Bering Sea and Chukchi Sea.</title>
        <authorList>
            <person name="Li C."/>
            <person name="Lai Q."/>
            <person name="Li G."/>
            <person name="Dong C."/>
            <person name="Wang J."/>
            <person name="Liao Y."/>
            <person name="Shao Z."/>
        </authorList>
    </citation>
    <scope>NUCLEOTIDE SEQUENCE [LARGE SCALE GENOMIC DNA]</scope>
    <source>
        <strain evidence="9 10">SCH89</strain>
    </source>
</reference>
<dbReference type="EMBL" id="ARYL01000013">
    <property type="protein sequence ID" value="KDA02506.1"/>
    <property type="molecule type" value="Genomic_DNA"/>
</dbReference>
<evidence type="ECO:0000256" key="7">
    <source>
        <dbReference type="SAM" id="Phobius"/>
    </source>
</evidence>
<feature type="domain" description="Glycosyltransferase 2-like" evidence="8">
    <location>
        <begin position="206"/>
        <end position="402"/>
    </location>
</feature>
<keyword evidence="3 9" id="KW-0808">Transferase</keyword>
<dbReference type="eggNOG" id="COG1215">
    <property type="taxonomic scope" value="Bacteria"/>
</dbReference>
<evidence type="ECO:0000313" key="9">
    <source>
        <dbReference type="EMBL" id="KDA02506.1"/>
    </source>
</evidence>
<dbReference type="PATRIC" id="fig|1280953.3.peg.1980"/>
<feature type="transmembrane region" description="Helical" evidence="7">
    <location>
        <begin position="367"/>
        <end position="386"/>
    </location>
</feature>
<dbReference type="Gene3D" id="3.90.550.10">
    <property type="entry name" value="Spore Coat Polysaccharide Biosynthesis Protein SpsA, Chain A"/>
    <property type="match status" value="1"/>
</dbReference>